<evidence type="ECO:0000313" key="2">
    <source>
        <dbReference type="EMBL" id="BCI54933.1"/>
    </source>
</evidence>
<reference evidence="2 3" key="1">
    <citation type="submission" date="2020-07" db="EMBL/GenBank/DDBJ databases">
        <title>Complete genome sequence of Mycolicibacterium litorale like strain isolated from cardiac implantable electronic device infection.</title>
        <authorList>
            <person name="Fukano H."/>
            <person name="Miyama H."/>
            <person name="Hoshino Y."/>
        </authorList>
    </citation>
    <scope>NUCLEOTIDE SEQUENCE [LARGE SCALE GENOMIC DNA]</scope>
    <source>
        <strain evidence="2 3">NIIDNTM18</strain>
    </source>
</reference>
<protein>
    <submittedName>
        <fullName evidence="2">Bacteriophage minor tail subunit</fullName>
    </submittedName>
</protein>
<dbReference type="EMBL" id="AP023287">
    <property type="protein sequence ID" value="BCI54933.1"/>
    <property type="molecule type" value="Genomic_DNA"/>
</dbReference>
<dbReference type="RefSeq" id="WP_185292721.1">
    <property type="nucleotide sequence ID" value="NZ_AP023287.1"/>
</dbReference>
<dbReference type="Proteomes" id="UP000515734">
    <property type="component" value="Chromosome"/>
</dbReference>
<dbReference type="AlphaFoldDB" id="A0A6S6P4Z1"/>
<evidence type="ECO:0000313" key="3">
    <source>
        <dbReference type="Proteomes" id="UP000515734"/>
    </source>
</evidence>
<accession>A0A6S6P4Z1</accession>
<evidence type="ECO:0000256" key="1">
    <source>
        <dbReference type="SAM" id="MobiDB-lite"/>
    </source>
</evidence>
<proteinExistence type="predicted"/>
<gene>
    <name evidence="2" type="ORF">NIIDNTM18_42110</name>
</gene>
<organism evidence="2 3">
    <name type="scientific">Mycolicibacterium litorale</name>
    <dbReference type="NCBI Taxonomy" id="758802"/>
    <lineage>
        <taxon>Bacteria</taxon>
        <taxon>Bacillati</taxon>
        <taxon>Actinomycetota</taxon>
        <taxon>Actinomycetes</taxon>
        <taxon>Mycobacteriales</taxon>
        <taxon>Mycobacteriaceae</taxon>
        <taxon>Mycolicibacterium</taxon>
    </lineage>
</organism>
<feature type="region of interest" description="Disordered" evidence="1">
    <location>
        <begin position="174"/>
        <end position="193"/>
    </location>
</feature>
<name>A0A6S6P4Z1_9MYCO</name>
<sequence>MTEPLTPAIGDTVPLGSFLANVHMFGVVSDIDTPDMMSFSIEGTAGNAVMMVRALMGPPGPAGQNAPILKLQQPIYDDDDDLPSNLTDDDVDVGKFWIVREFDEFGNAVSSKAWVWYGTHFEPFPMGTQGPVGPVPIINFSFELLDPDDDDLENEVIQTGDPYHPSVHLKLKAPRGPQGPATSIANAPDVDMTNPPETGDTLVFNEATNKWKPGSTFAYIPKFWTMPEAAFVNVPLAISTSVPLGSFVVPPLEWDCVPYVQGHVRITGVELDADPLIIGVQVRLGHPTSGIVVARGFGNISTYVDIKPHFSTTGAPNDATSPENERGKIVAGSTGAAATLYVSAFNDGATGIYHFEKRGAQLSILAIPI</sequence>